<keyword evidence="5" id="KW-1185">Reference proteome</keyword>
<dbReference type="Proteomes" id="UP001153069">
    <property type="component" value="Unassembled WGS sequence"/>
</dbReference>
<dbReference type="SUPFAM" id="SSF54373">
    <property type="entry name" value="FAD-linked reductases, C-terminal domain"/>
    <property type="match status" value="1"/>
</dbReference>
<dbReference type="SUPFAM" id="SSF51905">
    <property type="entry name" value="FAD/NAD(P)-binding domain"/>
    <property type="match status" value="1"/>
</dbReference>
<dbReference type="AlphaFoldDB" id="A0A9N8DGB4"/>
<dbReference type="OrthoDB" id="47735at2759"/>
<dbReference type="Gene3D" id="3.50.50.60">
    <property type="entry name" value="FAD/NAD(P)-binding domain"/>
    <property type="match status" value="1"/>
</dbReference>
<feature type="compositionally biased region" description="Polar residues" evidence="1">
    <location>
        <begin position="234"/>
        <end position="252"/>
    </location>
</feature>
<dbReference type="InterPro" id="IPR002937">
    <property type="entry name" value="Amino_oxidase"/>
</dbReference>
<evidence type="ECO:0000313" key="4">
    <source>
        <dbReference type="EMBL" id="CAB9501546.1"/>
    </source>
</evidence>
<organism evidence="4 5">
    <name type="scientific">Seminavis robusta</name>
    <dbReference type="NCBI Taxonomy" id="568900"/>
    <lineage>
        <taxon>Eukaryota</taxon>
        <taxon>Sar</taxon>
        <taxon>Stramenopiles</taxon>
        <taxon>Ochrophyta</taxon>
        <taxon>Bacillariophyta</taxon>
        <taxon>Bacillariophyceae</taxon>
        <taxon>Bacillariophycidae</taxon>
        <taxon>Naviculales</taxon>
        <taxon>Naviculaceae</taxon>
        <taxon>Seminavis</taxon>
    </lineage>
</organism>
<reference evidence="4" key="1">
    <citation type="submission" date="2020-06" db="EMBL/GenBank/DDBJ databases">
        <authorList>
            <consortium name="Plant Systems Biology data submission"/>
        </authorList>
    </citation>
    <scope>NUCLEOTIDE SEQUENCE</scope>
    <source>
        <strain evidence="4">D6</strain>
    </source>
</reference>
<dbReference type="PANTHER" id="PTHR10742">
    <property type="entry name" value="FLAVIN MONOAMINE OXIDASE"/>
    <property type="match status" value="1"/>
</dbReference>
<dbReference type="InterPro" id="IPR036188">
    <property type="entry name" value="FAD/NAD-bd_sf"/>
</dbReference>
<comment type="caution">
    <text evidence="4">The sequence shown here is derived from an EMBL/GenBank/DDBJ whole genome shotgun (WGS) entry which is preliminary data.</text>
</comment>
<feature type="region of interest" description="Disordered" evidence="1">
    <location>
        <begin position="153"/>
        <end position="177"/>
    </location>
</feature>
<proteinExistence type="predicted"/>
<feature type="signal peptide" evidence="2">
    <location>
        <begin position="1"/>
        <end position="20"/>
    </location>
</feature>
<dbReference type="GO" id="GO:0016491">
    <property type="term" value="F:oxidoreductase activity"/>
    <property type="evidence" value="ECO:0007669"/>
    <property type="project" value="InterPro"/>
</dbReference>
<dbReference type="EMBL" id="CAICTM010000110">
    <property type="protein sequence ID" value="CAB9501546.1"/>
    <property type="molecule type" value="Genomic_DNA"/>
</dbReference>
<evidence type="ECO:0000256" key="2">
    <source>
        <dbReference type="SAM" id="SignalP"/>
    </source>
</evidence>
<feature type="region of interest" description="Disordered" evidence="1">
    <location>
        <begin position="272"/>
        <end position="296"/>
    </location>
</feature>
<evidence type="ECO:0000256" key="1">
    <source>
        <dbReference type="SAM" id="MobiDB-lite"/>
    </source>
</evidence>
<sequence>MPRLLFALLALLSNIGLAKAASLRGSDTKTVVKRSSCDAFSPGVPCSSKSISVDVGQEKVNRVPASFDPNATVKPPTEPPSTTPRPSQAELLHLPTTTIEGTLVQTESETLDPTTSSAPVGVTEQSALTFSPMVALQDENGSLTTIESTLAQTESATVQPTSGVSEPDTSVTLSPTIIPTEEGPELEMTSTIETETFQPTSSSSESEQTFIPTEDASGLELLGTVDGTLIQTESAAVQPTPSSSESAEQTIIPTDEGTRLEPTATVESTLVQTEGETLDDTSSSSVPETSTALESTVIPTEDSSALEGTINPSDLGFDVVVVGGGWSGLGALDSLINNEGVDDVILLEAHSALGGRSRTIYDFVPGVSTELGSAWVYQDRFLPNQFSIPLGSIDYNTWDYLGLYQNGSEIVADSERRQLLNVEWLGRFAAYSEIQEDLIEEGFIPDKPYSQILSEYFVRISDDRTRRFINSMVDSQIQMNYASPLGQVSVGSVGGSANRAIFRGAERLAGVPYSGSEGGGFGRLIRGVAEPHQGKIRLNSRVTKIEYDFSDGEYPVRVTYLEENDINRRETISAKKVLVTTSLGVLKEGTIEFVPSLPSWKQNAINQMGFGVINKCFLFWDESSTNVESWWPDRDVMILVPNEGKQGRPIGLWLTYFNLRNLAPGGDGPYILSSWAGGEAAEWSEANQSELEVVENILGNLRQMFGSSVPEPTRYFLRRWGQDDLYRGAYSFPTVGIDAGDVRDDLERSVDDRLFFAGEATTRSYGTTYGAYESGRGAAGSIANSLRI</sequence>
<feature type="region of interest" description="Disordered" evidence="1">
    <location>
        <begin position="234"/>
        <end position="258"/>
    </location>
</feature>
<name>A0A9N8DGB4_9STRA</name>
<dbReference type="Pfam" id="PF01593">
    <property type="entry name" value="Amino_oxidase"/>
    <property type="match status" value="1"/>
</dbReference>
<gene>
    <name evidence="4" type="ORF">SEMRO_111_G055430.1</name>
</gene>
<feature type="region of interest" description="Disordered" evidence="1">
    <location>
        <begin position="65"/>
        <end position="88"/>
    </location>
</feature>
<protein>
    <submittedName>
        <fullName evidence="4">Specific histone demethylase 1 homolog</fullName>
    </submittedName>
</protein>
<feature type="domain" description="Amine oxidase" evidence="3">
    <location>
        <begin position="339"/>
        <end position="782"/>
    </location>
</feature>
<dbReference type="InterPro" id="IPR050281">
    <property type="entry name" value="Flavin_monoamine_oxidase"/>
</dbReference>
<feature type="chain" id="PRO_5040176595" evidence="2">
    <location>
        <begin position="21"/>
        <end position="788"/>
    </location>
</feature>
<evidence type="ECO:0000259" key="3">
    <source>
        <dbReference type="Pfam" id="PF01593"/>
    </source>
</evidence>
<dbReference type="PANTHER" id="PTHR10742:SF410">
    <property type="entry name" value="LYSINE-SPECIFIC HISTONE DEMETHYLASE 2"/>
    <property type="match status" value="1"/>
</dbReference>
<dbReference type="Gene3D" id="3.90.660.10">
    <property type="match status" value="1"/>
</dbReference>
<keyword evidence="2" id="KW-0732">Signal</keyword>
<accession>A0A9N8DGB4</accession>
<evidence type="ECO:0000313" key="5">
    <source>
        <dbReference type="Proteomes" id="UP001153069"/>
    </source>
</evidence>